<proteinExistence type="predicted"/>
<evidence type="ECO:0000313" key="1">
    <source>
        <dbReference type="EMBL" id="GFD37882.1"/>
    </source>
</evidence>
<protein>
    <submittedName>
        <fullName evidence="1">Uncharacterized protein</fullName>
    </submittedName>
</protein>
<name>A0A699VQN3_TANCI</name>
<dbReference type="EMBL" id="BKCJ011492259">
    <property type="protein sequence ID" value="GFD37882.1"/>
    <property type="molecule type" value="Genomic_DNA"/>
</dbReference>
<accession>A0A699VQN3</accession>
<dbReference type="AlphaFoldDB" id="A0A699VQN3"/>
<organism evidence="1">
    <name type="scientific">Tanacetum cinerariifolium</name>
    <name type="common">Dalmatian daisy</name>
    <name type="synonym">Chrysanthemum cinerariifolium</name>
    <dbReference type="NCBI Taxonomy" id="118510"/>
    <lineage>
        <taxon>Eukaryota</taxon>
        <taxon>Viridiplantae</taxon>
        <taxon>Streptophyta</taxon>
        <taxon>Embryophyta</taxon>
        <taxon>Tracheophyta</taxon>
        <taxon>Spermatophyta</taxon>
        <taxon>Magnoliopsida</taxon>
        <taxon>eudicotyledons</taxon>
        <taxon>Gunneridae</taxon>
        <taxon>Pentapetalae</taxon>
        <taxon>asterids</taxon>
        <taxon>campanulids</taxon>
        <taxon>Asterales</taxon>
        <taxon>Asteraceae</taxon>
        <taxon>Asteroideae</taxon>
        <taxon>Anthemideae</taxon>
        <taxon>Anthemidinae</taxon>
        <taxon>Tanacetum</taxon>
    </lineage>
</organism>
<comment type="caution">
    <text evidence="1">The sequence shown here is derived from an EMBL/GenBank/DDBJ whole genome shotgun (WGS) entry which is preliminary data.</text>
</comment>
<gene>
    <name evidence="1" type="ORF">Tci_909851</name>
</gene>
<sequence>MDTKKHIVDLEAFREMLHISPRVPGQSFAELPFEEEIMEFL</sequence>
<reference evidence="1" key="1">
    <citation type="journal article" date="2019" name="Sci. Rep.">
        <title>Draft genome of Tanacetum cinerariifolium, the natural source of mosquito coil.</title>
        <authorList>
            <person name="Yamashiro T."/>
            <person name="Shiraishi A."/>
            <person name="Satake H."/>
            <person name="Nakayama K."/>
        </authorList>
    </citation>
    <scope>NUCLEOTIDE SEQUENCE</scope>
</reference>
<feature type="non-terminal residue" evidence="1">
    <location>
        <position position="41"/>
    </location>
</feature>